<sequence>MSTANTLPVSASAPLYIEDIGFYSSLGCGWEINGAAMMLGYNGRYDEVARCALDRKVRGYRRLVSLLKDSIQEIDTKDIGHVLLCTSEPTRVGLIADIHLKQLSEALLDDEEIRQRIGGKPLSILNSGRASLVYAFEKANAVLNQDVDKVLVLFVDTYLMSGTLSALANPPYRERIPHKLRVLIPERNSDGFIPGEAVGGMIISRQAHNADLKVLGTSIQYESALIDTSDVLKGQALTAAYRQVSERAATPVHECRYRMASISGEQYFFKEAGLAQTRALTQKTESQPLWLPASYIGETGASVGLGMITMARYANQRGMAPGAHVIAHCSNDDSARGAFIMEYTGERHG</sequence>
<keyword evidence="2" id="KW-1185">Reference proteome</keyword>
<dbReference type="EMBL" id="JAEMUH010000003">
    <property type="protein sequence ID" value="MBJ7549783.1"/>
    <property type="molecule type" value="Genomic_DNA"/>
</dbReference>
<protein>
    <recommendedName>
        <fullName evidence="3">3-oxoacyl-ACP synthase</fullName>
    </recommendedName>
</protein>
<evidence type="ECO:0008006" key="3">
    <source>
        <dbReference type="Google" id="ProtNLM"/>
    </source>
</evidence>
<dbReference type="Proteomes" id="UP000598488">
    <property type="component" value="Unassembled WGS sequence"/>
</dbReference>
<gene>
    <name evidence="1" type="ORF">JHD44_03750</name>
</gene>
<reference evidence="1 2" key="1">
    <citation type="submission" date="2020-12" db="EMBL/GenBank/DDBJ databases">
        <title>Comparative genome analysis of fungal antagonists Marinomonas ostreistagni 398 and M. spartinae 468.</title>
        <authorList>
            <person name="Fields J.L."/>
            <person name="Mavrodi O.V."/>
            <person name="Biber P.D."/>
            <person name="Indest K.J."/>
            <person name="Mavrodi D.V."/>
        </authorList>
    </citation>
    <scope>NUCLEOTIDE SEQUENCE [LARGE SCALE GENOMIC DNA]</scope>
    <source>
        <strain evidence="1 2">USM7</strain>
    </source>
</reference>
<evidence type="ECO:0000313" key="2">
    <source>
        <dbReference type="Proteomes" id="UP000598488"/>
    </source>
</evidence>
<accession>A0ABS0Z8K4</accession>
<dbReference type="InterPro" id="IPR016039">
    <property type="entry name" value="Thiolase-like"/>
</dbReference>
<comment type="caution">
    <text evidence="1">The sequence shown here is derived from an EMBL/GenBank/DDBJ whole genome shotgun (WGS) entry which is preliminary data.</text>
</comment>
<evidence type="ECO:0000313" key="1">
    <source>
        <dbReference type="EMBL" id="MBJ7549783.1"/>
    </source>
</evidence>
<proteinExistence type="predicted"/>
<organism evidence="1 2">
    <name type="scientific">Marinomonas ostreistagni</name>
    <dbReference type="NCBI Taxonomy" id="359209"/>
    <lineage>
        <taxon>Bacteria</taxon>
        <taxon>Pseudomonadati</taxon>
        <taxon>Pseudomonadota</taxon>
        <taxon>Gammaproteobacteria</taxon>
        <taxon>Oceanospirillales</taxon>
        <taxon>Oceanospirillaceae</taxon>
        <taxon>Marinomonas</taxon>
    </lineage>
</organism>
<name>A0ABS0Z8K4_9GAMM</name>
<dbReference type="SUPFAM" id="SSF53901">
    <property type="entry name" value="Thiolase-like"/>
    <property type="match status" value="1"/>
</dbReference>
<dbReference type="RefSeq" id="WP_199461239.1">
    <property type="nucleotide sequence ID" value="NZ_JAEMUH010000003.1"/>
</dbReference>